<comment type="caution">
    <text evidence="1">The sequence shown here is derived from an EMBL/GenBank/DDBJ whole genome shotgun (WGS) entry which is preliminary data.</text>
</comment>
<accession>A0A2K3LXB8</accession>
<dbReference type="EMBL" id="ASHM01043533">
    <property type="protein sequence ID" value="PNX83169.1"/>
    <property type="molecule type" value="Genomic_DNA"/>
</dbReference>
<proteinExistence type="predicted"/>
<organism evidence="1 2">
    <name type="scientific">Trifolium pratense</name>
    <name type="common">Red clover</name>
    <dbReference type="NCBI Taxonomy" id="57577"/>
    <lineage>
        <taxon>Eukaryota</taxon>
        <taxon>Viridiplantae</taxon>
        <taxon>Streptophyta</taxon>
        <taxon>Embryophyta</taxon>
        <taxon>Tracheophyta</taxon>
        <taxon>Spermatophyta</taxon>
        <taxon>Magnoliopsida</taxon>
        <taxon>eudicotyledons</taxon>
        <taxon>Gunneridae</taxon>
        <taxon>Pentapetalae</taxon>
        <taxon>rosids</taxon>
        <taxon>fabids</taxon>
        <taxon>Fabales</taxon>
        <taxon>Fabaceae</taxon>
        <taxon>Papilionoideae</taxon>
        <taxon>50 kb inversion clade</taxon>
        <taxon>NPAAA clade</taxon>
        <taxon>Hologalegina</taxon>
        <taxon>IRL clade</taxon>
        <taxon>Trifolieae</taxon>
        <taxon>Trifolium</taxon>
    </lineage>
</organism>
<reference evidence="1 2" key="1">
    <citation type="journal article" date="2014" name="Am. J. Bot.">
        <title>Genome assembly and annotation for red clover (Trifolium pratense; Fabaceae).</title>
        <authorList>
            <person name="Istvanek J."/>
            <person name="Jaros M."/>
            <person name="Krenek A."/>
            <person name="Repkova J."/>
        </authorList>
    </citation>
    <scope>NUCLEOTIDE SEQUENCE [LARGE SCALE GENOMIC DNA]</scope>
    <source>
        <strain evidence="2">cv. Tatra</strain>
        <tissue evidence="1">Young leaves</tissue>
    </source>
</reference>
<dbReference type="InterPro" id="IPR011043">
    <property type="entry name" value="Gal_Oxase/kelch_b-propeller"/>
</dbReference>
<dbReference type="ExpressionAtlas" id="A0A2K3LXB8">
    <property type="expression patterns" value="baseline"/>
</dbReference>
<evidence type="ECO:0000313" key="1">
    <source>
        <dbReference type="EMBL" id="PNX83169.1"/>
    </source>
</evidence>
<sequence>MAVKGQSTAVVEQILQANSMVLNERDKKGNTALHMATQKARSQDVMFGGCSSSEDVADIDTYVSQNPTDTFYMGSAHMQLTSDSVGEWHKHPKPIFGRLFANSTCLHGKIYNMGFRDLDPQLFDPTSDSWESITVPSELQCCLLSMFALPDPSHDRIIILHLETGSL</sequence>
<dbReference type="Proteomes" id="UP000236291">
    <property type="component" value="Unassembled WGS sequence"/>
</dbReference>
<dbReference type="InterPro" id="IPR015915">
    <property type="entry name" value="Kelch-typ_b-propeller"/>
</dbReference>
<dbReference type="SUPFAM" id="SSF50965">
    <property type="entry name" value="Galactose oxidase, central domain"/>
    <property type="match status" value="1"/>
</dbReference>
<dbReference type="STRING" id="57577.A0A2K3LXB8"/>
<evidence type="ECO:0000313" key="2">
    <source>
        <dbReference type="Proteomes" id="UP000236291"/>
    </source>
</evidence>
<protein>
    <submittedName>
        <fullName evidence="1">Ankyrin repeat-containing protein</fullName>
    </submittedName>
</protein>
<dbReference type="AlphaFoldDB" id="A0A2K3LXB8"/>
<gene>
    <name evidence="1" type="ORF">L195_g039208</name>
</gene>
<name>A0A2K3LXB8_TRIPR</name>
<reference evidence="1 2" key="2">
    <citation type="journal article" date="2017" name="Front. Plant Sci.">
        <title>Gene Classification and Mining of Molecular Markers Useful in Red Clover (Trifolium pratense) Breeding.</title>
        <authorList>
            <person name="Istvanek J."/>
            <person name="Dluhosova J."/>
            <person name="Dluhos P."/>
            <person name="Patkova L."/>
            <person name="Nedelnik J."/>
            <person name="Repkova J."/>
        </authorList>
    </citation>
    <scope>NUCLEOTIDE SEQUENCE [LARGE SCALE GENOMIC DNA]</scope>
    <source>
        <strain evidence="2">cv. Tatra</strain>
        <tissue evidence="1">Young leaves</tissue>
    </source>
</reference>
<dbReference type="Gene3D" id="2.120.10.80">
    <property type="entry name" value="Kelch-type beta propeller"/>
    <property type="match status" value="1"/>
</dbReference>